<organism evidence="1 2">
    <name type="scientific">Brenthis ino</name>
    <name type="common">lesser marbled fritillary</name>
    <dbReference type="NCBI Taxonomy" id="405034"/>
    <lineage>
        <taxon>Eukaryota</taxon>
        <taxon>Metazoa</taxon>
        <taxon>Ecdysozoa</taxon>
        <taxon>Arthropoda</taxon>
        <taxon>Hexapoda</taxon>
        <taxon>Insecta</taxon>
        <taxon>Pterygota</taxon>
        <taxon>Neoptera</taxon>
        <taxon>Endopterygota</taxon>
        <taxon>Lepidoptera</taxon>
        <taxon>Glossata</taxon>
        <taxon>Ditrysia</taxon>
        <taxon>Papilionoidea</taxon>
        <taxon>Nymphalidae</taxon>
        <taxon>Heliconiinae</taxon>
        <taxon>Argynnini</taxon>
        <taxon>Brenthis</taxon>
    </lineage>
</organism>
<dbReference type="GO" id="GO:0008270">
    <property type="term" value="F:zinc ion binding"/>
    <property type="evidence" value="ECO:0007669"/>
    <property type="project" value="InterPro"/>
</dbReference>
<gene>
    <name evidence="1" type="ORF">BINO364_LOCUS15441</name>
</gene>
<dbReference type="AlphaFoldDB" id="A0A8J9V1I9"/>
<feature type="non-terminal residue" evidence="1">
    <location>
        <position position="258"/>
    </location>
</feature>
<reference evidence="1" key="1">
    <citation type="submission" date="2021-12" db="EMBL/GenBank/DDBJ databases">
        <authorList>
            <person name="Martin H S."/>
        </authorList>
    </citation>
    <scope>NUCLEOTIDE SEQUENCE</scope>
</reference>
<evidence type="ECO:0000313" key="2">
    <source>
        <dbReference type="Proteomes" id="UP000838878"/>
    </source>
</evidence>
<dbReference type="PANTHER" id="PTHR47481">
    <property type="match status" value="1"/>
</dbReference>
<dbReference type="Pfam" id="PF14223">
    <property type="entry name" value="Retrotran_gag_2"/>
    <property type="match status" value="1"/>
</dbReference>
<dbReference type="SUPFAM" id="SSF57756">
    <property type="entry name" value="Retrovirus zinc finger-like domains"/>
    <property type="match status" value="1"/>
</dbReference>
<name>A0A8J9V1I9_9NEOP</name>
<evidence type="ECO:0000313" key="1">
    <source>
        <dbReference type="EMBL" id="CAH0730461.1"/>
    </source>
</evidence>
<sequence length="258" mass="29578">MDGEGDIFGANNRFLLENASNWHTWKFQVKVILKAVNAYDLVDGLLKCPENDDTKLATWKRLDAKAQAVIVGRLDSTAMLHVQNCETAKEIWDKLNTIYEQKSDVSLYILQQRFFEEKYNGSEDVSTFIAKIEAIVTQVRQAKGEIAENMIVTKIISSLSENFRHFVSAWDSVPIEKRTLSELTARLIIEEQRNKMYQESGSSSSTAFKTDTKTRKCFICGKVGHYKKTVKLKRLKTATSLKTFQMLVQQGQKTRKYK</sequence>
<accession>A0A8J9V1I9</accession>
<proteinExistence type="predicted"/>
<dbReference type="PANTHER" id="PTHR47481:SF7">
    <property type="entry name" value="CCHC-TYPE DOMAIN-CONTAINING PROTEIN"/>
    <property type="match status" value="1"/>
</dbReference>
<dbReference type="InterPro" id="IPR036875">
    <property type="entry name" value="Znf_CCHC_sf"/>
</dbReference>
<protein>
    <submittedName>
        <fullName evidence="1">Uncharacterized protein</fullName>
    </submittedName>
</protein>
<dbReference type="Proteomes" id="UP000838878">
    <property type="component" value="Chromosome 8"/>
</dbReference>
<dbReference type="EMBL" id="OV170228">
    <property type="protein sequence ID" value="CAH0730461.1"/>
    <property type="molecule type" value="Genomic_DNA"/>
</dbReference>
<keyword evidence="2" id="KW-1185">Reference proteome</keyword>
<dbReference type="OrthoDB" id="97058at2759"/>
<dbReference type="GO" id="GO:0003676">
    <property type="term" value="F:nucleic acid binding"/>
    <property type="evidence" value="ECO:0007669"/>
    <property type="project" value="InterPro"/>
</dbReference>